<reference evidence="4" key="2">
    <citation type="submission" date="2020-09" db="EMBL/GenBank/DDBJ databases">
        <authorList>
            <person name="Sun Q."/>
            <person name="Ohkuma M."/>
        </authorList>
    </citation>
    <scope>NUCLEOTIDE SEQUENCE</scope>
    <source>
        <strain evidence="4">JCM 4654</strain>
    </source>
</reference>
<dbReference type="Proteomes" id="UP000608955">
    <property type="component" value="Unassembled WGS sequence"/>
</dbReference>
<evidence type="ECO:0000313" key="4">
    <source>
        <dbReference type="EMBL" id="GHD88964.1"/>
    </source>
</evidence>
<dbReference type="InterPro" id="IPR003594">
    <property type="entry name" value="HATPase_dom"/>
</dbReference>
<evidence type="ECO:0000256" key="1">
    <source>
        <dbReference type="ARBA" id="ARBA00022527"/>
    </source>
</evidence>
<organism evidence="4 5">
    <name type="scientific">Streptomyces naganishii JCM 4654</name>
    <dbReference type="NCBI Taxonomy" id="1306179"/>
    <lineage>
        <taxon>Bacteria</taxon>
        <taxon>Bacillati</taxon>
        <taxon>Actinomycetota</taxon>
        <taxon>Actinomycetes</taxon>
        <taxon>Kitasatosporales</taxon>
        <taxon>Streptomycetaceae</taxon>
        <taxon>Streptomyces</taxon>
    </lineage>
</organism>
<dbReference type="CDD" id="cd16936">
    <property type="entry name" value="HATPase_RsbW-like"/>
    <property type="match status" value="1"/>
</dbReference>
<dbReference type="InterPro" id="IPR036890">
    <property type="entry name" value="HATPase_C_sf"/>
</dbReference>
<comment type="caution">
    <text evidence="4">The sequence shown here is derived from an EMBL/GenBank/DDBJ whole genome shotgun (WGS) entry which is preliminary data.</text>
</comment>
<dbReference type="PANTHER" id="PTHR35526:SF3">
    <property type="entry name" value="ANTI-SIGMA-F FACTOR RSBW"/>
    <property type="match status" value="1"/>
</dbReference>
<dbReference type="Gene3D" id="3.30.565.10">
    <property type="entry name" value="Histidine kinase-like ATPase, C-terminal domain"/>
    <property type="match status" value="1"/>
</dbReference>
<dbReference type="InterPro" id="IPR050267">
    <property type="entry name" value="Anti-sigma-factor_SerPK"/>
</dbReference>
<name>A0A919CWP5_9ACTN</name>
<keyword evidence="1" id="KW-0808">Transferase</keyword>
<keyword evidence="1" id="KW-0723">Serine/threonine-protein kinase</keyword>
<reference evidence="4" key="1">
    <citation type="journal article" date="2014" name="Int. J. Syst. Evol. Microbiol.">
        <title>Complete genome sequence of Corynebacterium casei LMG S-19264T (=DSM 44701T), isolated from a smear-ripened cheese.</title>
        <authorList>
            <consortium name="US DOE Joint Genome Institute (JGI-PGF)"/>
            <person name="Walter F."/>
            <person name="Albersmeier A."/>
            <person name="Kalinowski J."/>
            <person name="Ruckert C."/>
        </authorList>
    </citation>
    <scope>NUCLEOTIDE SEQUENCE</scope>
    <source>
        <strain evidence="4">JCM 4654</strain>
    </source>
</reference>
<dbReference type="Pfam" id="PF13581">
    <property type="entry name" value="HATPase_c_2"/>
    <property type="match status" value="1"/>
</dbReference>
<feature type="domain" description="Histidine kinase/HSP90-like ATPase" evidence="3">
    <location>
        <begin position="2"/>
        <end position="74"/>
    </location>
</feature>
<evidence type="ECO:0000256" key="2">
    <source>
        <dbReference type="SAM" id="MobiDB-lite"/>
    </source>
</evidence>
<accession>A0A919CWP5</accession>
<sequence length="100" mass="10532">MSELTANAVRHGRVPGRDFHLLLRLSAPARTVRIEVTDARTERTPPEPGALSAPGAEDARGRGLLLVAALAARWGWCLRPGGGPGKTVWAECGWPGSVVG</sequence>
<keyword evidence="1" id="KW-0418">Kinase</keyword>
<gene>
    <name evidence="4" type="ORF">GCM10010508_27150</name>
</gene>
<dbReference type="EMBL" id="BMVF01000006">
    <property type="protein sequence ID" value="GHD88964.1"/>
    <property type="molecule type" value="Genomic_DNA"/>
</dbReference>
<proteinExistence type="predicted"/>
<dbReference type="GO" id="GO:0004674">
    <property type="term" value="F:protein serine/threonine kinase activity"/>
    <property type="evidence" value="ECO:0007669"/>
    <property type="project" value="UniProtKB-KW"/>
</dbReference>
<dbReference type="PANTHER" id="PTHR35526">
    <property type="entry name" value="ANTI-SIGMA-F FACTOR RSBW-RELATED"/>
    <property type="match status" value="1"/>
</dbReference>
<evidence type="ECO:0000313" key="5">
    <source>
        <dbReference type="Proteomes" id="UP000608955"/>
    </source>
</evidence>
<dbReference type="AlphaFoldDB" id="A0A919CWP5"/>
<feature type="region of interest" description="Disordered" evidence="2">
    <location>
        <begin position="38"/>
        <end position="57"/>
    </location>
</feature>
<keyword evidence="5" id="KW-1185">Reference proteome</keyword>
<evidence type="ECO:0000259" key="3">
    <source>
        <dbReference type="Pfam" id="PF13581"/>
    </source>
</evidence>
<protein>
    <recommendedName>
        <fullName evidence="3">Histidine kinase/HSP90-like ATPase domain-containing protein</fullName>
    </recommendedName>
</protein>